<keyword evidence="1" id="KW-0251">Elongation factor</keyword>
<protein>
    <submittedName>
        <fullName evidence="1">Translation elongation factor P (EF-P)</fullName>
    </submittedName>
</protein>
<dbReference type="GeneID" id="300177823"/>
<dbReference type="Gene3D" id="3.10.129.10">
    <property type="entry name" value="Hotdog Thioesterase"/>
    <property type="match status" value="1"/>
</dbReference>
<dbReference type="EMBL" id="LMXU01000020">
    <property type="protein sequence ID" value="KWU00880.1"/>
    <property type="molecule type" value="Genomic_DNA"/>
</dbReference>
<name>A0A109D8K4_9VIBR</name>
<keyword evidence="1" id="KW-0648">Protein biosynthesis</keyword>
<dbReference type="Pfam" id="PF14539">
    <property type="entry name" value="DUF4442"/>
    <property type="match status" value="1"/>
</dbReference>
<sequence length="169" mass="19770">MNKQLARIYKPSIVRFALNVWPPFWGAGIKIAHISSDFRVVKTVLKLRWWNKNANRTQYGGSIFSLTDPVYSLMLMGILGERYYVWDKEASINFIKPGQSDLYADFEISQGQLDEIYRQTQLGEKCFPEFIIYVKDKQGNVVSEIQRTLYVRKKPQFREDDDKALEAEC</sequence>
<reference evidence="1 2" key="1">
    <citation type="submission" date="2015-11" db="EMBL/GenBank/DDBJ databases">
        <title>Draft WGS of Vibrio toranzoniae.</title>
        <authorList>
            <person name="Lasa A."/>
            <person name="Romalde J.L."/>
        </authorList>
    </citation>
    <scope>NUCLEOTIDE SEQUENCE [LARGE SCALE GENOMIC DNA]</scope>
    <source>
        <strain evidence="1 2">Vb 10.8</strain>
    </source>
</reference>
<proteinExistence type="predicted"/>
<dbReference type="SUPFAM" id="SSF54637">
    <property type="entry name" value="Thioesterase/thiol ester dehydrase-isomerase"/>
    <property type="match status" value="1"/>
</dbReference>
<dbReference type="OrthoDB" id="9814774at2"/>
<dbReference type="Proteomes" id="UP000057389">
    <property type="component" value="Unassembled WGS sequence"/>
</dbReference>
<dbReference type="InterPro" id="IPR027961">
    <property type="entry name" value="DUF4442"/>
</dbReference>
<evidence type="ECO:0000313" key="1">
    <source>
        <dbReference type="EMBL" id="KWU00880.1"/>
    </source>
</evidence>
<dbReference type="RefSeq" id="WP_017056396.1">
    <property type="nucleotide sequence ID" value="NZ_AP025514.1"/>
</dbReference>
<gene>
    <name evidence="1" type="ORF">APQ14_08725</name>
</gene>
<dbReference type="InterPro" id="IPR029069">
    <property type="entry name" value="HotDog_dom_sf"/>
</dbReference>
<accession>A0A109D8K4</accession>
<dbReference type="AlphaFoldDB" id="A0A109D8K4"/>
<organism evidence="1 2">
    <name type="scientific">Vibrio toranzoniae</name>
    <dbReference type="NCBI Taxonomy" id="1194427"/>
    <lineage>
        <taxon>Bacteria</taxon>
        <taxon>Pseudomonadati</taxon>
        <taxon>Pseudomonadota</taxon>
        <taxon>Gammaproteobacteria</taxon>
        <taxon>Vibrionales</taxon>
        <taxon>Vibrionaceae</taxon>
        <taxon>Vibrio</taxon>
    </lineage>
</organism>
<comment type="caution">
    <text evidence="1">The sequence shown here is derived from an EMBL/GenBank/DDBJ whole genome shotgun (WGS) entry which is preliminary data.</text>
</comment>
<keyword evidence="2" id="KW-1185">Reference proteome</keyword>
<evidence type="ECO:0000313" key="2">
    <source>
        <dbReference type="Proteomes" id="UP000057389"/>
    </source>
</evidence>
<dbReference type="GO" id="GO:0003746">
    <property type="term" value="F:translation elongation factor activity"/>
    <property type="evidence" value="ECO:0007669"/>
    <property type="project" value="UniProtKB-KW"/>
</dbReference>